<protein>
    <recommendedName>
        <fullName evidence="5">SHSP domain-containing protein</fullName>
    </recommendedName>
</protein>
<feature type="domain" description="SHSP" evidence="5">
    <location>
        <begin position="101"/>
        <end position="274"/>
    </location>
</feature>
<gene>
    <name evidence="6" type="ORF">JDV02_010698</name>
</gene>
<dbReference type="PANTHER" id="PTHR11527">
    <property type="entry name" value="HEAT-SHOCK PROTEIN 20 FAMILY MEMBER"/>
    <property type="match status" value="1"/>
</dbReference>
<dbReference type="PROSITE" id="PS01031">
    <property type="entry name" value="SHSP"/>
    <property type="match status" value="1"/>
</dbReference>
<dbReference type="CDD" id="cd06464">
    <property type="entry name" value="ACD_sHsps-like"/>
    <property type="match status" value="1"/>
</dbReference>
<keyword evidence="1" id="KW-0346">Stress response</keyword>
<feature type="region of interest" description="Disordered" evidence="4">
    <location>
        <begin position="1"/>
        <end position="20"/>
    </location>
</feature>
<keyword evidence="7" id="KW-1185">Reference proteome</keyword>
<name>A0A9Q8QTG6_9HYPO</name>
<evidence type="ECO:0000256" key="3">
    <source>
        <dbReference type="RuleBase" id="RU003616"/>
    </source>
</evidence>
<evidence type="ECO:0000256" key="1">
    <source>
        <dbReference type="ARBA" id="ARBA00023016"/>
    </source>
</evidence>
<evidence type="ECO:0000313" key="6">
    <source>
        <dbReference type="EMBL" id="UNI24986.1"/>
    </source>
</evidence>
<dbReference type="GeneID" id="72072641"/>
<comment type="similarity">
    <text evidence="2 3">Belongs to the small heat shock protein (HSP20) family.</text>
</comment>
<dbReference type="SUPFAM" id="SSF49764">
    <property type="entry name" value="HSP20-like chaperones"/>
    <property type="match status" value="1"/>
</dbReference>
<dbReference type="InterPro" id="IPR031107">
    <property type="entry name" value="Small_HSP"/>
</dbReference>
<dbReference type="Gene3D" id="2.60.40.790">
    <property type="match status" value="1"/>
</dbReference>
<dbReference type="EMBL" id="CP086366">
    <property type="protein sequence ID" value="UNI24986.1"/>
    <property type="molecule type" value="Genomic_DNA"/>
</dbReference>
<evidence type="ECO:0000256" key="4">
    <source>
        <dbReference type="SAM" id="MobiDB-lite"/>
    </source>
</evidence>
<dbReference type="RefSeq" id="XP_047848467.1">
    <property type="nucleotide sequence ID" value="XM_047992453.1"/>
</dbReference>
<proteinExistence type="inferred from homology"/>
<dbReference type="Proteomes" id="UP000829364">
    <property type="component" value="Chromosome 13"/>
</dbReference>
<sequence length="274" mass="30407">MLNHPHRHTHKDQQQQQQQQLVLHICRSTTLPQTLSRNLKRPLVQLSKIIAQTRAMAFFPRNFYNPDASFAPLFRLLDEFDAYSRPASGSGSGNGNHRRESVLSIWQPKFDVRETVDEYELHGELPGVYKEQVQIEFTEPQTMVVRGRVERSYTSGTPPAAGLVKGAPASKAIAEGGDEQSHHATVEEEGEAPNTNTYSITDVASQKTDAATNREPSDTAKYWLSERTVGEFSRTFGFPGSIDQGAVTASFKDGILSIVVPKAKKQGSRQIAIN</sequence>
<feature type="compositionally biased region" description="Basic residues" evidence="4">
    <location>
        <begin position="1"/>
        <end position="10"/>
    </location>
</feature>
<dbReference type="InterPro" id="IPR002068">
    <property type="entry name" value="A-crystallin/Hsp20_dom"/>
</dbReference>
<evidence type="ECO:0000256" key="2">
    <source>
        <dbReference type="PROSITE-ProRule" id="PRU00285"/>
    </source>
</evidence>
<evidence type="ECO:0000313" key="7">
    <source>
        <dbReference type="Proteomes" id="UP000829364"/>
    </source>
</evidence>
<dbReference type="InterPro" id="IPR008978">
    <property type="entry name" value="HSP20-like_chaperone"/>
</dbReference>
<reference evidence="6" key="1">
    <citation type="submission" date="2021-11" db="EMBL/GenBank/DDBJ databases">
        <title>Purpureocillium_takamizusanense_genome.</title>
        <authorList>
            <person name="Nguyen N.-H."/>
        </authorList>
    </citation>
    <scope>NUCLEOTIDE SEQUENCE</scope>
    <source>
        <strain evidence="6">PT3</strain>
    </source>
</reference>
<dbReference type="Pfam" id="PF00011">
    <property type="entry name" value="HSP20"/>
    <property type="match status" value="1"/>
</dbReference>
<feature type="region of interest" description="Disordered" evidence="4">
    <location>
        <begin position="151"/>
        <end position="200"/>
    </location>
</feature>
<evidence type="ECO:0000259" key="5">
    <source>
        <dbReference type="PROSITE" id="PS01031"/>
    </source>
</evidence>
<accession>A0A9Q8QTG6</accession>
<dbReference type="AlphaFoldDB" id="A0A9Q8QTG6"/>
<dbReference type="OrthoDB" id="1431247at2759"/>
<dbReference type="KEGG" id="ptkz:JDV02_010698"/>
<organism evidence="6 7">
    <name type="scientific">Purpureocillium takamizusanense</name>
    <dbReference type="NCBI Taxonomy" id="2060973"/>
    <lineage>
        <taxon>Eukaryota</taxon>
        <taxon>Fungi</taxon>
        <taxon>Dikarya</taxon>
        <taxon>Ascomycota</taxon>
        <taxon>Pezizomycotina</taxon>
        <taxon>Sordariomycetes</taxon>
        <taxon>Hypocreomycetidae</taxon>
        <taxon>Hypocreales</taxon>
        <taxon>Ophiocordycipitaceae</taxon>
        <taxon>Purpureocillium</taxon>
    </lineage>
</organism>